<keyword evidence="3" id="KW-1185">Reference proteome</keyword>
<name>A0ABU9FZJ3_9GAMM</name>
<keyword evidence="1" id="KW-0812">Transmembrane</keyword>
<reference evidence="2 3" key="1">
    <citation type="submission" date="2024-02" db="EMBL/GenBank/DDBJ databases">
        <title>Bacteria isolated from the canopy kelp, Nereocystis luetkeana.</title>
        <authorList>
            <person name="Pfister C.A."/>
            <person name="Younker I.T."/>
            <person name="Light S.H."/>
        </authorList>
    </citation>
    <scope>NUCLEOTIDE SEQUENCE [LARGE SCALE GENOMIC DNA]</scope>
    <source>
        <strain evidence="2 3">TI.4.07</strain>
    </source>
</reference>
<proteinExistence type="predicted"/>
<keyword evidence="1" id="KW-1133">Transmembrane helix</keyword>
<dbReference type="RefSeq" id="WP_341566014.1">
    <property type="nucleotide sequence ID" value="NZ_JBAKAR010000001.1"/>
</dbReference>
<protein>
    <submittedName>
        <fullName evidence="2">Uncharacterized protein</fullName>
    </submittedName>
</protein>
<evidence type="ECO:0000313" key="2">
    <source>
        <dbReference type="EMBL" id="MEL0611648.1"/>
    </source>
</evidence>
<evidence type="ECO:0000256" key="1">
    <source>
        <dbReference type="SAM" id="Phobius"/>
    </source>
</evidence>
<gene>
    <name evidence="2" type="ORF">V6242_00720</name>
</gene>
<evidence type="ECO:0000313" key="3">
    <source>
        <dbReference type="Proteomes" id="UP001379949"/>
    </source>
</evidence>
<comment type="caution">
    <text evidence="2">The sequence shown here is derived from an EMBL/GenBank/DDBJ whole genome shotgun (WGS) entry which is preliminary data.</text>
</comment>
<sequence length="263" mass="30370">MTVIIISVLLVVIGGFIVFAIYLQFKEQARLEKVRKIAALNNQLRQVRRYLDDIPPQYQPKDMRLWLFSRLIVIYDALIALQPDATLIRRRKLTAEEASEFQTSKQKRKVKPINDELMIMDLKRLFDSFHLFLKQSEKDKTLNSDVVSRYSNLLRFYKYKVKADLHAYAARQSFLSGNYEKAIASYKEALIQLAPIKGTVEAKTAIKQYNSLIDEAESAQQASSGGEIKDALKGTAQEPAEGVLNQEWDKFIDETEFKKKKHF</sequence>
<dbReference type="EMBL" id="JBAKAR010000001">
    <property type="protein sequence ID" value="MEL0611648.1"/>
    <property type="molecule type" value="Genomic_DNA"/>
</dbReference>
<accession>A0ABU9FZJ3</accession>
<keyword evidence="1" id="KW-0472">Membrane</keyword>
<feature type="transmembrane region" description="Helical" evidence="1">
    <location>
        <begin position="6"/>
        <end position="25"/>
    </location>
</feature>
<dbReference type="Proteomes" id="UP001379949">
    <property type="component" value="Unassembled WGS sequence"/>
</dbReference>
<organism evidence="2 3">
    <name type="scientific">Marinomonas arenicola</name>
    <dbReference type="NCBI Taxonomy" id="569601"/>
    <lineage>
        <taxon>Bacteria</taxon>
        <taxon>Pseudomonadati</taxon>
        <taxon>Pseudomonadota</taxon>
        <taxon>Gammaproteobacteria</taxon>
        <taxon>Oceanospirillales</taxon>
        <taxon>Oceanospirillaceae</taxon>
        <taxon>Marinomonas</taxon>
    </lineage>
</organism>